<dbReference type="Proteomes" id="UP000008460">
    <property type="component" value="Chromosome"/>
</dbReference>
<protein>
    <submittedName>
        <fullName evidence="1">Glycosyl transferase group 1</fullName>
    </submittedName>
</protein>
<dbReference type="STRING" id="590998.Celf_3044"/>
<dbReference type="Gene3D" id="3.40.50.2000">
    <property type="entry name" value="Glycogen Phosphorylase B"/>
    <property type="match status" value="1"/>
</dbReference>
<reference evidence="1 2" key="1">
    <citation type="submission" date="2011-04" db="EMBL/GenBank/DDBJ databases">
        <title>Complete sequence of Cellulomonas fimi ATCC 484.</title>
        <authorList>
            <consortium name="US DOE Joint Genome Institute"/>
            <person name="Lucas S."/>
            <person name="Han J."/>
            <person name="Lapidus A."/>
            <person name="Cheng J.-F."/>
            <person name="Goodwin L."/>
            <person name="Pitluck S."/>
            <person name="Peters L."/>
            <person name="Chertkov O."/>
            <person name="Detter J.C."/>
            <person name="Han C."/>
            <person name="Tapia R."/>
            <person name="Land M."/>
            <person name="Hauser L."/>
            <person name="Kyrpides N."/>
            <person name="Ivanova N."/>
            <person name="Ovchinnikova G."/>
            <person name="Pagani I."/>
            <person name="Mead D."/>
            <person name="Brumm P."/>
            <person name="Woyke T."/>
        </authorList>
    </citation>
    <scope>NUCLEOTIDE SEQUENCE [LARGE SCALE GENOMIC DNA]</scope>
    <source>
        <strain evidence="2">ATCC 484 / DSM 20113 / JCM 1341 / NBRC 15513 / NCIMB 8980 / NCTC 7547</strain>
    </source>
</reference>
<dbReference type="Pfam" id="PF13692">
    <property type="entry name" value="Glyco_trans_1_4"/>
    <property type="match status" value="1"/>
</dbReference>
<dbReference type="PANTHER" id="PTHR12526">
    <property type="entry name" value="GLYCOSYLTRANSFERASE"/>
    <property type="match status" value="1"/>
</dbReference>
<organism evidence="1 2">
    <name type="scientific">Cellulomonas fimi (strain ATCC 484 / DSM 20113 / JCM 1341 / CCUG 24087 / LMG 16345 / NBRC 15513 / NCIMB 8980 / NCTC 7547 / NRS-133)</name>
    <dbReference type="NCBI Taxonomy" id="590998"/>
    <lineage>
        <taxon>Bacteria</taxon>
        <taxon>Bacillati</taxon>
        <taxon>Actinomycetota</taxon>
        <taxon>Actinomycetes</taxon>
        <taxon>Micrococcales</taxon>
        <taxon>Cellulomonadaceae</taxon>
        <taxon>Cellulomonas</taxon>
    </lineage>
</organism>
<keyword evidence="2" id="KW-1185">Reference proteome</keyword>
<sequence length="369" mass="40444">MTTTSRTAARAALPRVRLYETVRTAHLERAHELAPASIVYRRRRYDFDDDLARGLDLVEAGPLRAARVLLRSDVRELEINEPLMVSSLRRTALALAAVDLRRLLRRPRTLVVTYAIANDDPFRPPARPGLRGRLRRLLDARLIALVARRVDRVVLGTPAAQELYAARVPGLLAHAEHVLLPALPTACGCGPLDAHDPDEVLFVGAFEERKGVPQLLAAWPLVHAARPTARLTLVGKGPLADDVHRFAAERPEVTVVVDPPRPQVHARQRRAAVAVLLSQRTRTWREQVGLPVVEGLAHGCAVLTTTETGLASWLREHGHGVVEPTAAPADVAAALLALLDRRRPAADVLADLPDVDGRLAADTWLLRAR</sequence>
<dbReference type="GO" id="GO:0016757">
    <property type="term" value="F:glycosyltransferase activity"/>
    <property type="evidence" value="ECO:0007669"/>
    <property type="project" value="TreeGrafter"/>
</dbReference>
<dbReference type="RefSeq" id="WP_013772187.1">
    <property type="nucleotide sequence ID" value="NC_015514.1"/>
</dbReference>
<proteinExistence type="predicted"/>
<dbReference type="HOGENOM" id="CLU_749434_0_0_11"/>
<name>F4GZ45_CELFA</name>
<accession>F4GZ45</accession>
<dbReference type="AlphaFoldDB" id="F4GZ45"/>
<evidence type="ECO:0000313" key="1">
    <source>
        <dbReference type="EMBL" id="AEE47161.1"/>
    </source>
</evidence>
<dbReference type="KEGG" id="cfi:Celf_3044"/>
<keyword evidence="1" id="KW-0808">Transferase</keyword>
<dbReference type="PANTHER" id="PTHR12526:SF638">
    <property type="entry name" value="SPORE COAT PROTEIN SA"/>
    <property type="match status" value="1"/>
</dbReference>
<evidence type="ECO:0000313" key="2">
    <source>
        <dbReference type="Proteomes" id="UP000008460"/>
    </source>
</evidence>
<gene>
    <name evidence="1" type="ordered locus">Celf_3044</name>
</gene>
<dbReference type="eggNOG" id="COG0438">
    <property type="taxonomic scope" value="Bacteria"/>
</dbReference>
<dbReference type="EMBL" id="CP002666">
    <property type="protein sequence ID" value="AEE47161.1"/>
    <property type="molecule type" value="Genomic_DNA"/>
</dbReference>
<dbReference type="SUPFAM" id="SSF53756">
    <property type="entry name" value="UDP-Glycosyltransferase/glycogen phosphorylase"/>
    <property type="match status" value="1"/>
</dbReference>